<evidence type="ECO:0000256" key="1">
    <source>
        <dbReference type="SAM" id="MobiDB-lite"/>
    </source>
</evidence>
<feature type="compositionally biased region" description="Low complexity" evidence="1">
    <location>
        <begin position="138"/>
        <end position="176"/>
    </location>
</feature>
<feature type="region of interest" description="Disordered" evidence="1">
    <location>
        <begin position="1"/>
        <end position="20"/>
    </location>
</feature>
<dbReference type="OrthoDB" id="4890185at2759"/>
<dbReference type="AlphaFoldDB" id="G9NV67"/>
<sequence>MEDQAEQSRRPDTTRDQRRDAQLMRRLGYTHAAISAELNLSLSQVQYALSHTDTPITRPGRPSKLTEAQVQELKAFMEASKENELMPFGKIPQALGWDVGEYCIRHTLRKLGYRRPAGGRRKTVAVKKNKEGEAGKGTPQETHAETPAETPSETPAETPTETPTETPSETPTDTAENTPKDTSTNDSGPVEI</sequence>
<reference evidence="2 3" key="1">
    <citation type="journal article" date="2011" name="Genome Biol.">
        <title>Comparative genome sequence analysis underscores mycoparasitism as the ancestral life style of Trichoderma.</title>
        <authorList>
            <person name="Kubicek C.P."/>
            <person name="Herrera-Estrella A."/>
            <person name="Seidl-Seiboth V."/>
            <person name="Martinez D.A."/>
            <person name="Druzhinina I.S."/>
            <person name="Thon M."/>
            <person name="Zeilinger S."/>
            <person name="Casas-Flores S."/>
            <person name="Horwitz B.A."/>
            <person name="Mukherjee P.K."/>
            <person name="Mukherjee M."/>
            <person name="Kredics L."/>
            <person name="Alcaraz L.D."/>
            <person name="Aerts A."/>
            <person name="Antal Z."/>
            <person name="Atanasova L."/>
            <person name="Cervantes-Badillo M.G."/>
            <person name="Challacombe J."/>
            <person name="Chertkov O."/>
            <person name="McCluskey K."/>
            <person name="Coulpier F."/>
            <person name="Deshpande N."/>
            <person name="von Doehren H."/>
            <person name="Ebbole D.J."/>
            <person name="Esquivel-Naranjo E.U."/>
            <person name="Fekete E."/>
            <person name="Flipphi M."/>
            <person name="Glaser F."/>
            <person name="Gomez-Rodriguez E.Y."/>
            <person name="Gruber S."/>
            <person name="Han C."/>
            <person name="Henrissat B."/>
            <person name="Hermosa R."/>
            <person name="Hernandez-Onate M."/>
            <person name="Karaffa L."/>
            <person name="Kosti I."/>
            <person name="Le Crom S."/>
            <person name="Lindquist E."/>
            <person name="Lucas S."/>
            <person name="Luebeck M."/>
            <person name="Luebeck P.S."/>
            <person name="Margeot A."/>
            <person name="Metz B."/>
            <person name="Misra M."/>
            <person name="Nevalainen H."/>
            <person name="Omann M."/>
            <person name="Packer N."/>
            <person name="Perrone G."/>
            <person name="Uresti-Rivera E.E."/>
            <person name="Salamov A."/>
            <person name="Schmoll M."/>
            <person name="Seiboth B."/>
            <person name="Shapiro H."/>
            <person name="Sukno S."/>
            <person name="Tamayo-Ramos J.A."/>
            <person name="Tisch D."/>
            <person name="Wiest A."/>
            <person name="Wilkinson H.H."/>
            <person name="Zhang M."/>
            <person name="Coutinho P.M."/>
            <person name="Kenerley C.M."/>
            <person name="Monte E."/>
            <person name="Baker S.E."/>
            <person name="Grigoriev I.V."/>
        </authorList>
    </citation>
    <scope>NUCLEOTIDE SEQUENCE [LARGE SCALE GENOMIC DNA]</scope>
    <source>
        <strain evidence="3">ATCC 20476 / IMI 206040</strain>
    </source>
</reference>
<dbReference type="eggNOG" id="ENOG502SEY1">
    <property type="taxonomic scope" value="Eukaryota"/>
</dbReference>
<dbReference type="HOGENOM" id="CLU_1415340_0_0_1"/>
<dbReference type="Proteomes" id="UP000005426">
    <property type="component" value="Unassembled WGS sequence"/>
</dbReference>
<name>G9NV67_HYPAI</name>
<feature type="region of interest" description="Disordered" evidence="1">
    <location>
        <begin position="119"/>
        <end position="192"/>
    </location>
</feature>
<protein>
    <recommendedName>
        <fullName evidence="4">Transposase Tc1-like domain-containing protein</fullName>
    </recommendedName>
</protein>
<dbReference type="OMA" id="AVDEHWY"/>
<dbReference type="GeneID" id="25779628"/>
<evidence type="ECO:0000313" key="3">
    <source>
        <dbReference type="Proteomes" id="UP000005426"/>
    </source>
</evidence>
<comment type="caution">
    <text evidence="2">The sequence shown here is derived from an EMBL/GenBank/DDBJ whole genome shotgun (WGS) entry which is preliminary data.</text>
</comment>
<dbReference type="EMBL" id="ABDG02000024">
    <property type="protein sequence ID" value="EHK44888.1"/>
    <property type="molecule type" value="Genomic_DNA"/>
</dbReference>
<organism evidence="2 3">
    <name type="scientific">Hypocrea atroviridis (strain ATCC 20476 / IMI 206040)</name>
    <name type="common">Trichoderma atroviride</name>
    <dbReference type="NCBI Taxonomy" id="452589"/>
    <lineage>
        <taxon>Eukaryota</taxon>
        <taxon>Fungi</taxon>
        <taxon>Dikarya</taxon>
        <taxon>Ascomycota</taxon>
        <taxon>Pezizomycotina</taxon>
        <taxon>Sordariomycetes</taxon>
        <taxon>Hypocreomycetidae</taxon>
        <taxon>Hypocreales</taxon>
        <taxon>Hypocreaceae</taxon>
        <taxon>Trichoderma</taxon>
    </lineage>
</organism>
<keyword evidence="3" id="KW-1185">Reference proteome</keyword>
<feature type="compositionally biased region" description="Polar residues" evidence="1">
    <location>
        <begin position="180"/>
        <end position="192"/>
    </location>
</feature>
<evidence type="ECO:0000313" key="2">
    <source>
        <dbReference type="EMBL" id="EHK44888.1"/>
    </source>
</evidence>
<dbReference type="KEGG" id="tatv:25779628"/>
<accession>G9NV67</accession>
<proteinExistence type="predicted"/>
<evidence type="ECO:0008006" key="4">
    <source>
        <dbReference type="Google" id="ProtNLM"/>
    </source>
</evidence>
<gene>
    <name evidence="2" type="ORF">TRIATDRAFT_283916</name>
</gene>
<dbReference type="STRING" id="452589.G9NV67"/>